<sequence>MADFADPVAQAAFLADGLSILASDEGRNPAFVREIGESRDRASLFAQWTNAIMIKPENRPTRSAESNVNFG</sequence>
<accession>A0ABT3YCM3</accession>
<gene>
    <name evidence="1" type="ORF">OEG82_06340</name>
</gene>
<keyword evidence="2" id="KW-1185">Reference proteome</keyword>
<evidence type="ECO:0000313" key="1">
    <source>
        <dbReference type="EMBL" id="MCY0093637.1"/>
    </source>
</evidence>
<evidence type="ECO:0000313" key="2">
    <source>
        <dbReference type="Proteomes" id="UP001081283"/>
    </source>
</evidence>
<dbReference type="EMBL" id="JAOVZQ010000001">
    <property type="protein sequence ID" value="MCY0093637.1"/>
    <property type="molecule type" value="Genomic_DNA"/>
</dbReference>
<comment type="caution">
    <text evidence="1">The sequence shown here is derived from an EMBL/GenBank/DDBJ whole genome shotgun (WGS) entry which is preliminary data.</text>
</comment>
<dbReference type="Proteomes" id="UP001081283">
    <property type="component" value="Unassembled WGS sequence"/>
</dbReference>
<dbReference type="RefSeq" id="WP_267611591.1">
    <property type="nucleotide sequence ID" value="NZ_JAOVZQ010000001.1"/>
</dbReference>
<proteinExistence type="predicted"/>
<reference evidence="1" key="1">
    <citation type="submission" date="2022-10" db="EMBL/GenBank/DDBJ databases">
        <title>Hoeflea sp. J2-29, isolated from marine algae.</title>
        <authorList>
            <person name="Kristyanto S."/>
            <person name="Kim J.M."/>
            <person name="Jeon C.O."/>
        </authorList>
    </citation>
    <scope>NUCLEOTIDE SEQUENCE</scope>
    <source>
        <strain evidence="1">J2-29</strain>
    </source>
</reference>
<organism evidence="1 2">
    <name type="scientific">Hoeflea ulvae</name>
    <dbReference type="NCBI Taxonomy" id="2983764"/>
    <lineage>
        <taxon>Bacteria</taxon>
        <taxon>Pseudomonadati</taxon>
        <taxon>Pseudomonadota</taxon>
        <taxon>Alphaproteobacteria</taxon>
        <taxon>Hyphomicrobiales</taxon>
        <taxon>Rhizobiaceae</taxon>
        <taxon>Hoeflea</taxon>
    </lineage>
</organism>
<protein>
    <submittedName>
        <fullName evidence="1">Uncharacterized protein</fullName>
    </submittedName>
</protein>
<name>A0ABT3YCM3_9HYPH</name>